<evidence type="ECO:0000256" key="1">
    <source>
        <dbReference type="SAM" id="Phobius"/>
    </source>
</evidence>
<dbReference type="Gene3D" id="3.40.50.2300">
    <property type="match status" value="2"/>
</dbReference>
<dbReference type="InterPro" id="IPR007487">
    <property type="entry name" value="ABC_transpt-TYRBP-like"/>
</dbReference>
<protein>
    <submittedName>
        <fullName evidence="2">ABC transporter substrate-binding protein</fullName>
    </submittedName>
</protein>
<accession>A0ABX7MUL3</accession>
<dbReference type="PANTHER" id="PTHR35271:SF1">
    <property type="entry name" value="ABC TRANSPORTER, SUBSTRATE-BINDING LIPOPROTEIN"/>
    <property type="match status" value="1"/>
</dbReference>
<reference evidence="2 3" key="1">
    <citation type="submission" date="2021-03" db="EMBL/GenBank/DDBJ databases">
        <title>Genome sequencing of Marinobacter sp. LPB0319.</title>
        <authorList>
            <person name="Kim J."/>
        </authorList>
    </citation>
    <scope>NUCLEOTIDE SEQUENCE [LARGE SCALE GENOMIC DNA]</scope>
    <source>
        <strain evidence="2 3">LPB0319</strain>
    </source>
</reference>
<feature type="transmembrane region" description="Helical" evidence="1">
    <location>
        <begin position="21"/>
        <end position="39"/>
    </location>
</feature>
<dbReference type="EMBL" id="CP071247">
    <property type="protein sequence ID" value="QSP93948.1"/>
    <property type="molecule type" value="Genomic_DNA"/>
</dbReference>
<dbReference type="RefSeq" id="WP_206643170.1">
    <property type="nucleotide sequence ID" value="NZ_CP071247.1"/>
</dbReference>
<keyword evidence="3" id="KW-1185">Reference proteome</keyword>
<keyword evidence="1" id="KW-0812">Transmembrane</keyword>
<organism evidence="2 3">
    <name type="scientific">Marinobacter salinisoli</name>
    <dbReference type="NCBI Taxonomy" id="2769486"/>
    <lineage>
        <taxon>Bacteria</taxon>
        <taxon>Pseudomonadati</taxon>
        <taxon>Pseudomonadota</taxon>
        <taxon>Gammaproteobacteria</taxon>
        <taxon>Pseudomonadales</taxon>
        <taxon>Marinobacteraceae</taxon>
        <taxon>Marinobacter</taxon>
    </lineage>
</organism>
<gene>
    <name evidence="2" type="ORF">LPB19_12175</name>
</gene>
<name>A0ABX7MUL3_9GAMM</name>
<dbReference type="PANTHER" id="PTHR35271">
    <property type="entry name" value="ABC TRANSPORTER, SUBSTRATE-BINDING LIPOPROTEIN-RELATED"/>
    <property type="match status" value="1"/>
</dbReference>
<keyword evidence="1" id="KW-1133">Transmembrane helix</keyword>
<dbReference type="Proteomes" id="UP000663555">
    <property type="component" value="Chromosome"/>
</dbReference>
<keyword evidence="1" id="KW-0472">Membrane</keyword>
<proteinExistence type="predicted"/>
<evidence type="ECO:0000313" key="2">
    <source>
        <dbReference type="EMBL" id="QSP93948.1"/>
    </source>
</evidence>
<sequence>MTRDGSKGFSSSKSDGRYARPVVLGWLMFLLGLLAPGWLCAQHADPERVAYFAGTGNPALDQHVQDLLQAELGDSVVLQPISDDNLSSVADAPVVALGPSAFSRVRQGNRSTPILALLVEKSFLDGFQSPGQISGIYFDVPLLRQALTGKVILPHANTVSLLATPDSVFRYEPLVDELTDYGMKAKVFIVANEEELIPSLVRALVYGDFLLATPEEEIYNPRTIKHVLLTAYRRNRIVIGPSQAYVRAGALASSYTPFPAMARHGAQFLQQYFRTGAFPAPAYPDAYAVEVNEQVARSLNIPVPENEYIRQSVEDALTGEGGLQSEQ</sequence>
<evidence type="ECO:0000313" key="3">
    <source>
        <dbReference type="Proteomes" id="UP000663555"/>
    </source>
</evidence>